<evidence type="ECO:0000313" key="5">
    <source>
        <dbReference type="Proteomes" id="UP000001640"/>
    </source>
</evidence>
<dbReference type="eggNOG" id="KOG1674">
    <property type="taxonomic scope" value="Eukaryota"/>
</dbReference>
<dbReference type="Pfam" id="PF00134">
    <property type="entry name" value="Cyclin_N"/>
    <property type="match status" value="1"/>
</dbReference>
<protein>
    <recommendedName>
        <fullName evidence="3">Cyclin-like domain-containing protein</fullName>
    </recommendedName>
</protein>
<dbReference type="PIRSF" id="PIRSF016511">
    <property type="entry name" value="Cyclin_Pcl"/>
    <property type="match status" value="1"/>
</dbReference>
<dbReference type="GO" id="GO:0031106">
    <property type="term" value="P:septin ring organization"/>
    <property type="evidence" value="ECO:0007669"/>
    <property type="project" value="EnsemblFungi"/>
</dbReference>
<dbReference type="GO" id="GO:0019901">
    <property type="term" value="F:protein kinase binding"/>
    <property type="evidence" value="ECO:0007669"/>
    <property type="project" value="InterPro"/>
</dbReference>
<feature type="compositionally biased region" description="Polar residues" evidence="2">
    <location>
        <begin position="260"/>
        <end position="273"/>
    </location>
</feature>
<feature type="domain" description="Cyclin-like" evidence="3">
    <location>
        <begin position="52"/>
        <end position="140"/>
    </location>
</feature>
<comment type="similarity">
    <text evidence="1">Belongs to the cyclin family.</text>
</comment>
<dbReference type="InterPro" id="IPR006671">
    <property type="entry name" value="Cyclin_N"/>
</dbReference>
<dbReference type="PANTHER" id="PTHR15615">
    <property type="match status" value="1"/>
</dbReference>
<dbReference type="InParanoid" id="G0V8Y6"/>
<dbReference type="FunCoup" id="G0V8Y6">
    <property type="interactions" value="224"/>
</dbReference>
<dbReference type="EMBL" id="HE576752">
    <property type="protein sequence ID" value="CCC67935.1"/>
    <property type="molecule type" value="Genomic_DNA"/>
</dbReference>
<dbReference type="GeneID" id="96901413"/>
<sequence length="312" mass="34959">MSDYEALLSFNKRAVSHEMIQFLASTTASIIQVKPHSEPKTNTAHIIPTLSNFIKALIKHSNVQTPTLMATTVYLSKLKSIIPCNVYGIETTRHRIFLGCLILAAKTLNDSSPMNKHWAQYTDGLLQIREVNTIERELLEYFDWDVTIKTKDLIICLSPLLQPIIEQSLRKNQMDLLLFNAPTPGKVRNYIDSSSPNSHSRSSSNMSLPSLVSSATLSTVESTRSRLSNLCGNTHINTISEQEEYSPVPRKTSAAYRGNPYNSPLSDTENKAQVPTKLRKNSKGYPTILKSGLDKPINQSDTKRSAWVSFFK</sequence>
<dbReference type="CDD" id="cd20557">
    <property type="entry name" value="CYCLIN_ScPCL1-like"/>
    <property type="match status" value="1"/>
</dbReference>
<reference key="2">
    <citation type="submission" date="2011-08" db="EMBL/GenBank/DDBJ databases">
        <title>Genome sequence of Naumovozyma castellii.</title>
        <authorList>
            <person name="Gordon J.L."/>
            <person name="Armisen D."/>
            <person name="Proux-Wera E."/>
            <person name="OhEigeartaigh S.S."/>
            <person name="Byrne K.P."/>
            <person name="Wolfe K.H."/>
        </authorList>
    </citation>
    <scope>NUCLEOTIDE SEQUENCE</scope>
    <source>
        <strain>Type strain:CBS 4309</strain>
    </source>
</reference>
<dbReference type="OMA" id="SPMNKHW"/>
<dbReference type="InterPro" id="IPR012104">
    <property type="entry name" value="PHO85_cyclin_1/2/9"/>
</dbReference>
<keyword evidence="1" id="KW-0195">Cyclin</keyword>
<feature type="compositionally biased region" description="Low complexity" evidence="2">
    <location>
        <begin position="193"/>
        <end position="208"/>
    </location>
</feature>
<dbReference type="GO" id="GO:0000131">
    <property type="term" value="C:incipient cellular bud site"/>
    <property type="evidence" value="ECO:0007669"/>
    <property type="project" value="EnsemblFungi"/>
</dbReference>
<evidence type="ECO:0000256" key="2">
    <source>
        <dbReference type="SAM" id="MobiDB-lite"/>
    </source>
</evidence>
<dbReference type="GO" id="GO:0000307">
    <property type="term" value="C:cyclin-dependent protein kinase holoenzyme complex"/>
    <property type="evidence" value="ECO:0007669"/>
    <property type="project" value="EnsemblFungi"/>
</dbReference>
<dbReference type="InterPro" id="IPR013922">
    <property type="entry name" value="Cyclin_PHO80-like"/>
</dbReference>
<gene>
    <name evidence="4" type="primary">NCAS0A13770</name>
    <name evidence="4" type="ordered locus">NCAS_0A13770</name>
</gene>
<dbReference type="GO" id="GO:0005934">
    <property type="term" value="C:cellular bud tip"/>
    <property type="evidence" value="ECO:0007669"/>
    <property type="project" value="EnsemblFungi"/>
</dbReference>
<reference evidence="4 5" key="1">
    <citation type="journal article" date="2011" name="Proc. Natl. Acad. Sci. U.S.A.">
        <title>Evolutionary erosion of yeast sex chromosomes by mating-type switching accidents.</title>
        <authorList>
            <person name="Gordon J.L."/>
            <person name="Armisen D."/>
            <person name="Proux-Wera E."/>
            <person name="Oheigeartaigh S.S."/>
            <person name="Byrne K.P."/>
            <person name="Wolfe K.H."/>
        </authorList>
    </citation>
    <scope>NUCLEOTIDE SEQUENCE [LARGE SCALE GENOMIC DNA]</scope>
    <source>
        <strain evidence="5">ATCC 76901 / BCRC 22586 / CBS 4309 / NBRC 1992 / NRRL Y-12630</strain>
    </source>
</reference>
<dbReference type="InterPro" id="IPR013763">
    <property type="entry name" value="Cyclin-like_dom"/>
</dbReference>
<dbReference type="GO" id="GO:0005634">
    <property type="term" value="C:nucleus"/>
    <property type="evidence" value="ECO:0007669"/>
    <property type="project" value="EnsemblFungi"/>
</dbReference>
<evidence type="ECO:0000313" key="4">
    <source>
        <dbReference type="EMBL" id="CCC67935.1"/>
    </source>
</evidence>
<accession>G0V8Y6</accession>
<dbReference type="Gene3D" id="1.10.472.10">
    <property type="entry name" value="Cyclin-like"/>
    <property type="match status" value="1"/>
</dbReference>
<proteinExistence type="inferred from homology"/>
<name>G0V8Y6_NAUCA</name>
<dbReference type="KEGG" id="ncs:NCAS_0A13770"/>
<dbReference type="InterPro" id="IPR036915">
    <property type="entry name" value="Cyclin-like_sf"/>
</dbReference>
<dbReference type="GO" id="GO:0051726">
    <property type="term" value="P:regulation of cell cycle"/>
    <property type="evidence" value="ECO:0007669"/>
    <property type="project" value="InterPro"/>
</dbReference>
<feature type="region of interest" description="Disordered" evidence="2">
    <location>
        <begin position="189"/>
        <end position="208"/>
    </location>
</feature>
<dbReference type="SMART" id="SM00385">
    <property type="entry name" value="CYCLIN"/>
    <property type="match status" value="1"/>
</dbReference>
<dbReference type="AlphaFoldDB" id="G0V8Y6"/>
<dbReference type="HOGENOM" id="CLU_018149_0_0_1"/>
<organism evidence="4 5">
    <name type="scientific">Naumovozyma castellii</name>
    <name type="common">Yeast</name>
    <name type="synonym">Saccharomyces castellii</name>
    <dbReference type="NCBI Taxonomy" id="27288"/>
    <lineage>
        <taxon>Eukaryota</taxon>
        <taxon>Fungi</taxon>
        <taxon>Dikarya</taxon>
        <taxon>Ascomycota</taxon>
        <taxon>Saccharomycotina</taxon>
        <taxon>Saccharomycetes</taxon>
        <taxon>Saccharomycetales</taxon>
        <taxon>Saccharomycetaceae</taxon>
        <taxon>Naumovozyma</taxon>
    </lineage>
</organism>
<dbReference type="SUPFAM" id="SSF47954">
    <property type="entry name" value="Cyclin-like"/>
    <property type="match status" value="1"/>
</dbReference>
<dbReference type="GO" id="GO:0005935">
    <property type="term" value="C:cellular bud neck"/>
    <property type="evidence" value="ECO:0007669"/>
    <property type="project" value="EnsemblFungi"/>
</dbReference>
<dbReference type="STRING" id="1064592.G0V8Y6"/>
<feature type="region of interest" description="Disordered" evidence="2">
    <location>
        <begin position="241"/>
        <end position="291"/>
    </location>
</feature>
<dbReference type="RefSeq" id="XP_003674315.1">
    <property type="nucleotide sequence ID" value="XM_003674267.1"/>
</dbReference>
<evidence type="ECO:0000256" key="1">
    <source>
        <dbReference type="RuleBase" id="RU000383"/>
    </source>
</evidence>
<dbReference type="OrthoDB" id="10250320at2759"/>
<dbReference type="Proteomes" id="UP000001640">
    <property type="component" value="Chromosome 1"/>
</dbReference>
<dbReference type="GO" id="GO:0032878">
    <property type="term" value="P:regulation of establishment or maintenance of cell polarity"/>
    <property type="evidence" value="ECO:0007669"/>
    <property type="project" value="EnsemblFungi"/>
</dbReference>
<dbReference type="GO" id="GO:0016538">
    <property type="term" value="F:cyclin-dependent protein serine/threonine kinase regulator activity"/>
    <property type="evidence" value="ECO:0007669"/>
    <property type="project" value="EnsemblFungi"/>
</dbReference>
<dbReference type="PANTHER" id="PTHR15615:SF10">
    <property type="entry name" value="PHO85 CYCLIN-2-RELATED"/>
    <property type="match status" value="1"/>
</dbReference>
<keyword evidence="5" id="KW-1185">Reference proteome</keyword>
<evidence type="ECO:0000259" key="3">
    <source>
        <dbReference type="SMART" id="SM00385"/>
    </source>
</evidence>